<feature type="transmembrane region" description="Helical" evidence="2">
    <location>
        <begin position="139"/>
        <end position="158"/>
    </location>
</feature>
<evidence type="ECO:0008006" key="5">
    <source>
        <dbReference type="Google" id="ProtNLM"/>
    </source>
</evidence>
<proteinExistence type="predicted"/>
<dbReference type="RefSeq" id="WP_083600539.1">
    <property type="nucleotide sequence ID" value="NZ_FQYL01000009.1"/>
</dbReference>
<accession>A0ABY1IEC3</accession>
<dbReference type="EMBL" id="FQYL01000009">
    <property type="protein sequence ID" value="SHJ04595.1"/>
    <property type="molecule type" value="Genomic_DNA"/>
</dbReference>
<gene>
    <name evidence="3" type="ORF">SAMN05216246_10983</name>
</gene>
<evidence type="ECO:0000313" key="4">
    <source>
        <dbReference type="Proteomes" id="UP000184390"/>
    </source>
</evidence>
<sequence>MTAATLQRGSSRHLSRPRSATSPARQALTAATSGLAWSAGASALLRALPRWGRLERANFHGRTVSLRGGIATAIGATAAAGCAGALTARPGAAAVIAASAGGTAGLIDDLDAGAHDGETPAKGLAGHLGALARGRVTTGALKIAIIGSGALVGGVLLARHRAPAARPRSLVADAAVSTIVIGAWANVHNLLDLRPGRALKAGALISAPLLAWPGQAAVPTRLLAAGALGVAAASAPEDLGERTMLGDTGANSLGALVGAALATAPSRAFRHGAAVAGVALILASERVSFSRVIDSTPALAALDALGRRDR</sequence>
<reference evidence="3 4" key="1">
    <citation type="submission" date="2016-11" db="EMBL/GenBank/DDBJ databases">
        <authorList>
            <person name="Varghese N."/>
            <person name="Submissions S."/>
        </authorList>
    </citation>
    <scope>NUCLEOTIDE SEQUENCE [LARGE SCALE GENOMIC DNA]</scope>
    <source>
        <strain evidence="3 4">PA</strain>
    </source>
</reference>
<dbReference type="Proteomes" id="UP000184390">
    <property type="component" value="Unassembled WGS sequence"/>
</dbReference>
<comment type="caution">
    <text evidence="3">The sequence shown here is derived from an EMBL/GenBank/DDBJ whole genome shotgun (WGS) entry which is preliminary data.</text>
</comment>
<feature type="region of interest" description="Disordered" evidence="1">
    <location>
        <begin position="1"/>
        <end position="24"/>
    </location>
</feature>
<name>A0ABY1IEC3_9ACTO</name>
<evidence type="ECO:0000256" key="2">
    <source>
        <dbReference type="SAM" id="Phobius"/>
    </source>
</evidence>
<keyword evidence="2" id="KW-0812">Transmembrane</keyword>
<keyword evidence="2" id="KW-1133">Transmembrane helix</keyword>
<keyword evidence="4" id="KW-1185">Reference proteome</keyword>
<protein>
    <recommendedName>
        <fullName evidence="5">UDP-N-acetylmuramyl pentapeptide phosphotransferase/UDP-N-acetylglucosamine-1-phosphate transferase</fullName>
    </recommendedName>
</protein>
<evidence type="ECO:0000256" key="1">
    <source>
        <dbReference type="SAM" id="MobiDB-lite"/>
    </source>
</evidence>
<organism evidence="3 4">
    <name type="scientific">Actinomyces denticolens</name>
    <dbReference type="NCBI Taxonomy" id="52767"/>
    <lineage>
        <taxon>Bacteria</taxon>
        <taxon>Bacillati</taxon>
        <taxon>Actinomycetota</taxon>
        <taxon>Actinomycetes</taxon>
        <taxon>Actinomycetales</taxon>
        <taxon>Actinomycetaceae</taxon>
        <taxon>Actinomyces</taxon>
    </lineage>
</organism>
<keyword evidence="2" id="KW-0472">Membrane</keyword>
<evidence type="ECO:0000313" key="3">
    <source>
        <dbReference type="EMBL" id="SHJ04595.1"/>
    </source>
</evidence>